<keyword evidence="3" id="KW-0732">Signal</keyword>
<dbReference type="InterPro" id="IPR012334">
    <property type="entry name" value="Pectin_lyas_fold"/>
</dbReference>
<evidence type="ECO:0000259" key="4">
    <source>
        <dbReference type="SMART" id="SM00912"/>
    </source>
</evidence>
<evidence type="ECO:0000256" key="1">
    <source>
        <dbReference type="ARBA" id="ARBA00004613"/>
    </source>
</evidence>
<accession>A0A7Y8CJ04</accession>
<organism evidence="5 6">
    <name type="scientific">Pseudomonas gingeri</name>
    <dbReference type="NCBI Taxonomy" id="117681"/>
    <lineage>
        <taxon>Bacteria</taxon>
        <taxon>Pseudomonadati</taxon>
        <taxon>Pseudomonadota</taxon>
        <taxon>Gammaproteobacteria</taxon>
        <taxon>Pseudomonadales</taxon>
        <taxon>Pseudomonadaceae</taxon>
        <taxon>Pseudomonas</taxon>
    </lineage>
</organism>
<dbReference type="EMBL" id="JACAQD010000011">
    <property type="protein sequence ID" value="NWC32496.1"/>
    <property type="molecule type" value="Genomic_DNA"/>
</dbReference>
<dbReference type="InterPro" id="IPR050909">
    <property type="entry name" value="Bact_Autotransporter_VF"/>
</dbReference>
<dbReference type="NCBIfam" id="TIGR01901">
    <property type="entry name" value="adhes_NPXG"/>
    <property type="match status" value="1"/>
</dbReference>
<proteinExistence type="predicted"/>
<sequence length="1297" mass="127791">MKTHKTPGMTRPMLSPLSWAIFAAVYSLVPLSAWALDPNALPSNGHITAGSGSISSSGNVLNVNQTSDRLSTTWDTFNIGSAAQVNFNQPGASSVALNRVLSSDASQIFGKLNANGQVFLINPSGVLFGAGSAVNVGGLVASTLNLSDANFMAGKNLFEGNGSSATVINQGQIKAADGGYVALLGGQVRNEGTVVAKLGSVMLGAGEKVTLDFNGDGLINMAVDNPALNASVVNSGALQANGGRVMLSARASNSMLNEVVNNSGVIEATSLQQRNGTIILDGGDSGVVANSGSLDVSGRNPGQTGGNVTLTGQYVGLYDGTRIDASGAAGGGQVLVGGDFQGTGPLHQADATYMDGNASIHADALNSGDGGKVILWSKDSTRFYGNISVTGAGQTGKGGLAETSGHALDAFGVVNLSAASGIGGTWLIDPFNINITSGASSGATSSNPFTSSGSASSNLSSATLNASLSEGANILVYTTSVGGTSGDINVLDNVKAVGNASLTLQAHRNIVMTNTSISNASGKTLNVSLLSNFNNSGNGSVQLSNATIRTNGGNLTISGAASPTGSFASTNVSNGFGVSLNNSQLLTSGGDILIRGATSATLASGSTAGAVQIGGASLLDAGGGSIAIVANQASTSGTGDAFVLTGGSQIVTSGTGSIRIDSSNLGSGNGTRIFSTSNTIAATGSGNVTLNGSATSGQGVLICSTAASSTQNVRVGSGTLTVNGSSTSGRGVNLSASGNGVVNLQATAGGKLLVSGDSGGSYGTIFNATGVGSSINLLSDGDINVSGNTSGGTTPALALVSSGSGSAATPGSRINIGSSAGNVTLTANSTVINNTSGSFRAIFFDASGAYGAINVSTQGGRLTLDGTSASGRGIDLAPSGSNASVNLSTTSGDLLLSGNSTNSFGGYGIFFNSTGGSQGVNVSTTTGNITLRGDSVGTSDAIALGGSGIASTNSITSRSGNISLLGNFHSPNSGELDHGIAILSVTNIIQTHGNGNITLDGSAADQGNGIDFYGNGRALVSVDDGRLVLRGSSGYADGIGMATGINRIQATGSGSVSLTGSSTYGNGISLYPSGNASSATLSTVSGDLTLTGSSSAAGEAGIFIRAASAGPANGVSLLSGSGNLRLNGRTDGSNSGIAIVGNSNSAYTLMQTGGNGQLSLDGYSAGGYALSFDGGNNSLQAADGGVLVSTESPAGRFISHTTDVTTFTASGNGAVVFRQGGTISNLLTDPAAAPAGDAMQRTMSDSLWTRPLQDHSRLTPLDGLRDQPHIDLARFDQASIANPFDNREERPHDHEKP</sequence>
<evidence type="ECO:0000313" key="6">
    <source>
        <dbReference type="Proteomes" id="UP000520592"/>
    </source>
</evidence>
<evidence type="ECO:0000256" key="3">
    <source>
        <dbReference type="ARBA" id="ARBA00022729"/>
    </source>
</evidence>
<dbReference type="Proteomes" id="UP000520592">
    <property type="component" value="Unassembled WGS sequence"/>
</dbReference>
<dbReference type="RefSeq" id="WP_177057128.1">
    <property type="nucleotide sequence ID" value="NZ_JACAPS010000011.1"/>
</dbReference>
<dbReference type="InterPro" id="IPR011050">
    <property type="entry name" value="Pectin_lyase_fold/virulence"/>
</dbReference>
<dbReference type="Gene3D" id="2.160.20.10">
    <property type="entry name" value="Single-stranded right-handed beta-helix, Pectin lyase-like"/>
    <property type="match status" value="1"/>
</dbReference>
<reference evidence="5 6" key="1">
    <citation type="submission" date="2020-04" db="EMBL/GenBank/DDBJ databases">
        <title>Molecular characterization of pseudomonads from Agaricus bisporus reveal novel blotch 2 pathogens in Western Europe.</title>
        <authorList>
            <person name="Taparia T."/>
            <person name="Krijger M."/>
            <person name="Haynes E."/>
            <person name="Elpinstone J.G."/>
            <person name="Noble R."/>
            <person name="Van Der Wolf J."/>
        </authorList>
    </citation>
    <scope>NUCLEOTIDE SEQUENCE [LARGE SCALE GENOMIC DNA]</scope>
    <source>
        <strain evidence="5 6">IPO3737</strain>
    </source>
</reference>
<dbReference type="SUPFAM" id="SSF51126">
    <property type="entry name" value="Pectin lyase-like"/>
    <property type="match status" value="1"/>
</dbReference>
<keyword evidence="2" id="KW-0964">Secreted</keyword>
<protein>
    <submittedName>
        <fullName evidence="5">Filamentous hemagglutinin N-terminal domain-containing protein</fullName>
    </submittedName>
</protein>
<feature type="domain" description="Filamentous haemagglutinin FhaB/tRNA nuclease CdiA-like TPS" evidence="4">
    <location>
        <begin position="38"/>
        <end position="150"/>
    </location>
</feature>
<dbReference type="Pfam" id="PF05860">
    <property type="entry name" value="TPS"/>
    <property type="match status" value="1"/>
</dbReference>
<dbReference type="PANTHER" id="PTHR12338:SF8">
    <property type="entry name" value="HEME_HEMOPEXIN-BINDING PROTEIN"/>
    <property type="match status" value="1"/>
</dbReference>
<dbReference type="PANTHER" id="PTHR12338">
    <property type="entry name" value="AUTOTRANSPORTER"/>
    <property type="match status" value="1"/>
</dbReference>
<name>A0A7Y8CJ04_9PSED</name>
<comment type="subcellular location">
    <subcellularLocation>
        <location evidence="1">Secreted</location>
    </subcellularLocation>
</comment>
<dbReference type="GO" id="GO:0005576">
    <property type="term" value="C:extracellular region"/>
    <property type="evidence" value="ECO:0007669"/>
    <property type="project" value="UniProtKB-SubCell"/>
</dbReference>
<dbReference type="SMART" id="SM00912">
    <property type="entry name" value="Haemagg_act"/>
    <property type="match status" value="1"/>
</dbReference>
<evidence type="ECO:0000256" key="2">
    <source>
        <dbReference type="ARBA" id="ARBA00022525"/>
    </source>
</evidence>
<gene>
    <name evidence="5" type="ORF">HX876_08845</name>
</gene>
<dbReference type="InterPro" id="IPR008638">
    <property type="entry name" value="FhaB/CdiA-like_TPS"/>
</dbReference>
<comment type="caution">
    <text evidence="5">The sequence shown here is derived from an EMBL/GenBank/DDBJ whole genome shotgun (WGS) entry which is preliminary data.</text>
</comment>
<evidence type="ECO:0000313" key="5">
    <source>
        <dbReference type="EMBL" id="NWC32496.1"/>
    </source>
</evidence>